<feature type="compositionally biased region" description="Polar residues" evidence="9">
    <location>
        <begin position="92"/>
        <end position="103"/>
    </location>
</feature>
<feature type="region of interest" description="Disordered" evidence="9">
    <location>
        <begin position="276"/>
        <end position="342"/>
    </location>
</feature>
<evidence type="ECO:0000313" key="10">
    <source>
        <dbReference type="EMBL" id="KAF9462538.1"/>
    </source>
</evidence>
<dbReference type="Pfam" id="PF08528">
    <property type="entry name" value="Whi5"/>
    <property type="match status" value="1"/>
</dbReference>
<evidence type="ECO:0000256" key="8">
    <source>
        <dbReference type="ARBA" id="ARBA00023242"/>
    </source>
</evidence>
<evidence type="ECO:0000256" key="2">
    <source>
        <dbReference type="ARBA" id="ARBA00004496"/>
    </source>
</evidence>
<dbReference type="GO" id="GO:0005737">
    <property type="term" value="C:cytoplasm"/>
    <property type="evidence" value="ECO:0007669"/>
    <property type="project" value="UniProtKB-SubCell"/>
</dbReference>
<feature type="region of interest" description="Disordered" evidence="9">
    <location>
        <begin position="83"/>
        <end position="110"/>
    </location>
</feature>
<comment type="similarity">
    <text evidence="3">Belongs to the WHI5/NRM1 family.</text>
</comment>
<keyword evidence="8" id="KW-0539">Nucleus</keyword>
<evidence type="ECO:0000256" key="4">
    <source>
        <dbReference type="ARBA" id="ARBA00022490"/>
    </source>
</evidence>
<feature type="compositionally biased region" description="Polar residues" evidence="9">
    <location>
        <begin position="333"/>
        <end position="342"/>
    </location>
</feature>
<evidence type="ECO:0000313" key="11">
    <source>
        <dbReference type="Proteomes" id="UP000807353"/>
    </source>
</evidence>
<feature type="compositionally biased region" description="Basic and acidic residues" evidence="9">
    <location>
        <begin position="15"/>
        <end position="28"/>
    </location>
</feature>
<name>A0A9P5Y5A5_9AGAR</name>
<protein>
    <submittedName>
        <fullName evidence="10">Uncharacterized protein</fullName>
    </submittedName>
</protein>
<evidence type="ECO:0000256" key="6">
    <source>
        <dbReference type="ARBA" id="ARBA00023015"/>
    </source>
</evidence>
<evidence type="ECO:0000256" key="7">
    <source>
        <dbReference type="ARBA" id="ARBA00023163"/>
    </source>
</evidence>
<dbReference type="OrthoDB" id="2359117at2759"/>
<evidence type="ECO:0000256" key="9">
    <source>
        <dbReference type="SAM" id="MobiDB-lite"/>
    </source>
</evidence>
<reference evidence="10" key="1">
    <citation type="submission" date="2020-11" db="EMBL/GenBank/DDBJ databases">
        <authorList>
            <consortium name="DOE Joint Genome Institute"/>
            <person name="Ahrendt S."/>
            <person name="Riley R."/>
            <person name="Andreopoulos W."/>
            <person name="Labutti K."/>
            <person name="Pangilinan J."/>
            <person name="Ruiz-Duenas F.J."/>
            <person name="Barrasa J.M."/>
            <person name="Sanchez-Garcia M."/>
            <person name="Camarero S."/>
            <person name="Miyauchi S."/>
            <person name="Serrano A."/>
            <person name="Linde D."/>
            <person name="Babiker R."/>
            <person name="Drula E."/>
            <person name="Ayuso-Fernandez I."/>
            <person name="Pacheco R."/>
            <person name="Padilla G."/>
            <person name="Ferreira P."/>
            <person name="Barriuso J."/>
            <person name="Kellner H."/>
            <person name="Castanera R."/>
            <person name="Alfaro M."/>
            <person name="Ramirez L."/>
            <person name="Pisabarro A.G."/>
            <person name="Kuo A."/>
            <person name="Tritt A."/>
            <person name="Lipzen A."/>
            <person name="He G."/>
            <person name="Yan M."/>
            <person name="Ng V."/>
            <person name="Cullen D."/>
            <person name="Martin F."/>
            <person name="Rosso M.-N."/>
            <person name="Henrissat B."/>
            <person name="Hibbett D."/>
            <person name="Martinez A.T."/>
            <person name="Grigoriev I.V."/>
        </authorList>
    </citation>
    <scope>NUCLEOTIDE SEQUENCE</scope>
    <source>
        <strain evidence="10">CBS 247.69</strain>
    </source>
</reference>
<feature type="compositionally biased region" description="Polar residues" evidence="9">
    <location>
        <begin position="276"/>
        <end position="291"/>
    </location>
</feature>
<feature type="region of interest" description="Disordered" evidence="9">
    <location>
        <begin position="153"/>
        <end position="262"/>
    </location>
</feature>
<feature type="compositionally biased region" description="Polar residues" evidence="9">
    <location>
        <begin position="208"/>
        <end position="245"/>
    </location>
</feature>
<evidence type="ECO:0000256" key="3">
    <source>
        <dbReference type="ARBA" id="ARBA00006922"/>
    </source>
</evidence>
<dbReference type="EMBL" id="MU150271">
    <property type="protein sequence ID" value="KAF9462538.1"/>
    <property type="molecule type" value="Genomic_DNA"/>
</dbReference>
<keyword evidence="4" id="KW-0963">Cytoplasm</keyword>
<evidence type="ECO:0000256" key="5">
    <source>
        <dbReference type="ARBA" id="ARBA00022491"/>
    </source>
</evidence>
<gene>
    <name evidence="10" type="ORF">BDZ94DRAFT_1261137</name>
</gene>
<dbReference type="GO" id="GO:0005634">
    <property type="term" value="C:nucleus"/>
    <property type="evidence" value="ECO:0007669"/>
    <property type="project" value="UniProtKB-SubCell"/>
</dbReference>
<feature type="compositionally biased region" description="Polar residues" evidence="9">
    <location>
        <begin position="1"/>
        <end position="14"/>
    </location>
</feature>
<evidence type="ECO:0000256" key="1">
    <source>
        <dbReference type="ARBA" id="ARBA00004123"/>
    </source>
</evidence>
<feature type="region of interest" description="Disordered" evidence="9">
    <location>
        <begin position="1"/>
        <end position="34"/>
    </location>
</feature>
<dbReference type="Proteomes" id="UP000807353">
    <property type="component" value="Unassembled WGS sequence"/>
</dbReference>
<comment type="caution">
    <text evidence="10">The sequence shown here is derived from an EMBL/GenBank/DDBJ whole genome shotgun (WGS) entry which is preliminary data.</text>
</comment>
<keyword evidence="7" id="KW-0804">Transcription</keyword>
<organism evidence="10 11">
    <name type="scientific">Collybia nuda</name>
    <dbReference type="NCBI Taxonomy" id="64659"/>
    <lineage>
        <taxon>Eukaryota</taxon>
        <taxon>Fungi</taxon>
        <taxon>Dikarya</taxon>
        <taxon>Basidiomycota</taxon>
        <taxon>Agaricomycotina</taxon>
        <taxon>Agaricomycetes</taxon>
        <taxon>Agaricomycetidae</taxon>
        <taxon>Agaricales</taxon>
        <taxon>Tricholomatineae</taxon>
        <taxon>Clitocybaceae</taxon>
        <taxon>Collybia</taxon>
    </lineage>
</organism>
<keyword evidence="5" id="KW-0678">Repressor</keyword>
<accession>A0A9P5Y5A5</accession>
<keyword evidence="6" id="KW-0805">Transcription regulation</keyword>
<comment type="subcellular location">
    <subcellularLocation>
        <location evidence="2">Cytoplasm</location>
    </subcellularLocation>
    <subcellularLocation>
        <location evidence="1">Nucleus</location>
    </subcellularLocation>
</comment>
<feature type="compositionally biased region" description="Polar residues" evidence="9">
    <location>
        <begin position="158"/>
        <end position="171"/>
    </location>
</feature>
<sequence>MGGGSTTVANNQSSESEKRRKQTVERAKANHLSRQLQMRLQYARLKVDHGWQKQNLNEVENLYFRHSHQRGPKPYPTPLIATTQRDPPFPPSITNNTNQSSLSFKLGPSHLSRSQTSAELALSSDDQSSVGLSVSVSSTSFASLPSPLVIPSPSGSVHMNSPTNPADSSSLVPMAVGEPKRSPTSSTFPQTVTPPIITSPPPDFPAARSNSMSNTHSPRNSSSPVPTWSAGSGPTSISKHYSRQPQAHPLPSPPADTYGFSNSTSNLTYDSFWSAHSTSAASRPFRNSTGNALVDVSGGTPPQVDETTGEKGGENNGSVVNTAKGGGRRKATGSRSTAGRES</sequence>
<dbReference type="InterPro" id="IPR013734">
    <property type="entry name" value="TF_Nrm1/Whi5"/>
</dbReference>
<keyword evidence="11" id="KW-1185">Reference proteome</keyword>
<proteinExistence type="inferred from homology"/>
<dbReference type="AlphaFoldDB" id="A0A9P5Y5A5"/>